<sequence length="699" mass="72302">MARNTVIVSVLGDTRDLQNKLGGAEGAFGKFAKAAAAGAAVAVAAVGAVGVKAVRSASELEQSMGGMGAVFKDNGAQMEKWANGAASSVGLAKSEYASLATVLGSQLKNMGVSTDELGGQTNKLIGLGADLAAQFGGPTSDAVGAISSLLRGERDPIERYGVSINEVAVKAKMAEMGLSGLTGEAEKGAKLQATLALLYAQTADAQGAFARESTTLAGSQQRLAAGTENLYATLGMSLLPAVTAVTAALGEFVSRIYNSDAFDAFTGNLTEASNTFADFVFGILNGTQSLDFGALFSGLLPAVINGIQAAADWLSGGGLVAIFEALNTGRETLLGVALQVFGALVEALPLIIPPLIESLTGLVLQTVEFLVAALPQILDGAVILFTGLVDAIPKILPVLLDAIVKLLPKLVTAILSMLPKILDAAVKLFTALVESIPVILPLLLRAIVDLLPRLIESILSMLPKILESAVRLFTALVESIPIILPLLLRAIVDLLPKIVMSVLEMLPTLLQAAIELFTGLVTAIPRIVPDLVRAIFDIAPHLVWSVLEMVPRLVQAGMDLIGGLVQGLGNAAWEVGSMLLDIASSAVDDFLSFFGIHSPSRLFEGFGVNIDQGLAKGLAGGMRHVTRAVDDLNGAVEGGFDPSLDLPSIGARRGGTGAGYGGQRVYEINIHTLAPSVEVGRAVVAAIREYEAAEAGVMM</sequence>
<accession>A0ABY3RR98</accession>
<gene>
    <name evidence="1" type="ORF">K8F61_18565</name>
</gene>
<dbReference type="SUPFAM" id="SSF48371">
    <property type="entry name" value="ARM repeat"/>
    <property type="match status" value="1"/>
</dbReference>
<evidence type="ECO:0000313" key="1">
    <source>
        <dbReference type="EMBL" id="UGS26589.1"/>
    </source>
</evidence>
<protein>
    <recommendedName>
        <fullName evidence="3">Tape measure protein</fullName>
    </recommendedName>
</protein>
<keyword evidence="2" id="KW-1185">Reference proteome</keyword>
<dbReference type="InterPro" id="IPR011989">
    <property type="entry name" value="ARM-like"/>
</dbReference>
<dbReference type="EMBL" id="CP082781">
    <property type="protein sequence ID" value="UGS26589.1"/>
    <property type="molecule type" value="Genomic_DNA"/>
</dbReference>
<dbReference type="InterPro" id="IPR016024">
    <property type="entry name" value="ARM-type_fold"/>
</dbReference>
<organism evidence="1 2">
    <name type="scientific">Microbacterium resistens</name>
    <dbReference type="NCBI Taxonomy" id="156977"/>
    <lineage>
        <taxon>Bacteria</taxon>
        <taxon>Bacillati</taxon>
        <taxon>Actinomycetota</taxon>
        <taxon>Actinomycetes</taxon>
        <taxon>Micrococcales</taxon>
        <taxon>Microbacteriaceae</taxon>
        <taxon>Microbacterium</taxon>
    </lineage>
</organism>
<dbReference type="RefSeq" id="WP_231820226.1">
    <property type="nucleotide sequence ID" value="NZ_CP082781.1"/>
</dbReference>
<proteinExistence type="predicted"/>
<name>A0ABY3RR98_9MICO</name>
<dbReference type="Proteomes" id="UP001199642">
    <property type="component" value="Chromosome"/>
</dbReference>
<evidence type="ECO:0000313" key="2">
    <source>
        <dbReference type="Proteomes" id="UP001199642"/>
    </source>
</evidence>
<dbReference type="Gene3D" id="1.25.10.10">
    <property type="entry name" value="Leucine-rich Repeat Variant"/>
    <property type="match status" value="1"/>
</dbReference>
<evidence type="ECO:0008006" key="3">
    <source>
        <dbReference type="Google" id="ProtNLM"/>
    </source>
</evidence>
<reference evidence="1 2" key="1">
    <citation type="submission" date="2023-01" db="EMBL/GenBank/DDBJ databases">
        <title>Characterization of estradiol degrading bacteria Microbacterium sp. MZT7 and reveal degrading genes through genome analysis.</title>
        <authorList>
            <person name="Hao P."/>
            <person name="Gao Y."/>
        </authorList>
    </citation>
    <scope>NUCLEOTIDE SEQUENCE [LARGE SCALE GENOMIC DNA]</scope>
    <source>
        <strain evidence="1 2">MZT7</strain>
    </source>
</reference>